<keyword evidence="8" id="KW-1185">Reference proteome</keyword>
<comment type="subcellular location">
    <subcellularLocation>
        <location evidence="1">Cell membrane</location>
        <topology evidence="1">Multi-pass membrane protein</topology>
    </subcellularLocation>
</comment>
<keyword evidence="2" id="KW-1003">Cell membrane</keyword>
<feature type="transmembrane region" description="Helical" evidence="6">
    <location>
        <begin position="12"/>
        <end position="32"/>
    </location>
</feature>
<dbReference type="PANTHER" id="PTHR30482:SF10">
    <property type="entry name" value="HIGH-AFFINITY BRANCHED-CHAIN AMINO ACID TRANSPORT PROTEIN BRAE"/>
    <property type="match status" value="1"/>
</dbReference>
<dbReference type="RefSeq" id="WP_102267992.1">
    <property type="nucleotide sequence ID" value="NZ_CALVCM010000025.1"/>
</dbReference>
<sequence>MKNWFTKNNIRWAVFTVLVYALFQYLISVNIINSYYQVVLYNIGINIVLALGLNLIIGYSGQFSLGHAGFMAIGAYCAGLVMLKVDGTVGFLAGIGFGIVMTALIALIIAIPTLRLRGDYLAIATLGFSEVIRIAITNMDDITGGAAGLNNIPKITNFNWIFGVIVISLVLIVNFARSSHGRATASVREDEIAAESMGVNTTKYKTLAFVIGACLASVGGALYAGNFYTLTPGIFGFMKSVDILVIVVFGGMGSLSGSIVAAFLLGLINMFLNDYAELRMIIYSVLIIVIMVYRPNGLFGNKELNINAIFKRKGGKRS</sequence>
<feature type="transmembrane region" description="Helical" evidence="6">
    <location>
        <begin position="206"/>
        <end position="223"/>
    </location>
</feature>
<evidence type="ECO:0000313" key="8">
    <source>
        <dbReference type="Proteomes" id="UP001524435"/>
    </source>
</evidence>
<dbReference type="Proteomes" id="UP001524435">
    <property type="component" value="Unassembled WGS sequence"/>
</dbReference>
<dbReference type="InterPro" id="IPR001851">
    <property type="entry name" value="ABC_transp_permease"/>
</dbReference>
<feature type="transmembrane region" description="Helical" evidence="6">
    <location>
        <begin position="280"/>
        <end position="296"/>
    </location>
</feature>
<proteinExistence type="predicted"/>
<dbReference type="InterPro" id="IPR043428">
    <property type="entry name" value="LivM-like"/>
</dbReference>
<evidence type="ECO:0000256" key="2">
    <source>
        <dbReference type="ARBA" id="ARBA00022475"/>
    </source>
</evidence>
<dbReference type="Pfam" id="PF02653">
    <property type="entry name" value="BPD_transp_2"/>
    <property type="match status" value="1"/>
</dbReference>
<feature type="transmembrane region" description="Helical" evidence="6">
    <location>
        <begin position="64"/>
        <end position="83"/>
    </location>
</feature>
<name>A0ABT1SN84_9FIRM</name>
<evidence type="ECO:0000313" key="7">
    <source>
        <dbReference type="EMBL" id="MCQ5122688.1"/>
    </source>
</evidence>
<gene>
    <name evidence="7" type="ORF">NE663_10545</name>
</gene>
<feature type="transmembrane region" description="Helical" evidence="6">
    <location>
        <begin position="157"/>
        <end position="176"/>
    </location>
</feature>
<feature type="transmembrane region" description="Helical" evidence="6">
    <location>
        <begin position="243"/>
        <end position="268"/>
    </location>
</feature>
<organism evidence="7 8">
    <name type="scientific">Massilicoli timonensis</name>
    <dbReference type="NCBI Taxonomy" id="2015901"/>
    <lineage>
        <taxon>Bacteria</taxon>
        <taxon>Bacillati</taxon>
        <taxon>Bacillota</taxon>
        <taxon>Erysipelotrichia</taxon>
        <taxon>Erysipelotrichales</taxon>
        <taxon>Erysipelotrichaceae</taxon>
        <taxon>Massilicoli</taxon>
    </lineage>
</organism>
<comment type="caution">
    <text evidence="7">The sequence shown here is derived from an EMBL/GenBank/DDBJ whole genome shotgun (WGS) entry which is preliminary data.</text>
</comment>
<evidence type="ECO:0000256" key="1">
    <source>
        <dbReference type="ARBA" id="ARBA00004651"/>
    </source>
</evidence>
<evidence type="ECO:0000256" key="3">
    <source>
        <dbReference type="ARBA" id="ARBA00022692"/>
    </source>
</evidence>
<evidence type="ECO:0000256" key="4">
    <source>
        <dbReference type="ARBA" id="ARBA00022989"/>
    </source>
</evidence>
<evidence type="ECO:0000256" key="6">
    <source>
        <dbReference type="SAM" id="Phobius"/>
    </source>
</evidence>
<evidence type="ECO:0000256" key="5">
    <source>
        <dbReference type="ARBA" id="ARBA00023136"/>
    </source>
</evidence>
<dbReference type="CDD" id="cd06581">
    <property type="entry name" value="TM_PBP1_LivM_like"/>
    <property type="match status" value="1"/>
</dbReference>
<keyword evidence="5 6" id="KW-0472">Membrane</keyword>
<dbReference type="PANTHER" id="PTHR30482">
    <property type="entry name" value="HIGH-AFFINITY BRANCHED-CHAIN AMINO ACID TRANSPORT SYSTEM PERMEASE"/>
    <property type="match status" value="1"/>
</dbReference>
<accession>A0ABT1SN84</accession>
<feature type="transmembrane region" description="Helical" evidence="6">
    <location>
        <begin position="89"/>
        <end position="111"/>
    </location>
</feature>
<keyword evidence="4 6" id="KW-1133">Transmembrane helix</keyword>
<reference evidence="7 8" key="1">
    <citation type="submission" date="2022-06" db="EMBL/GenBank/DDBJ databases">
        <title>Isolation of gut microbiota from human fecal samples.</title>
        <authorList>
            <person name="Pamer E.G."/>
            <person name="Barat B."/>
            <person name="Waligurski E."/>
            <person name="Medina S."/>
            <person name="Paddock L."/>
            <person name="Mostad J."/>
        </authorList>
    </citation>
    <scope>NUCLEOTIDE SEQUENCE [LARGE SCALE GENOMIC DNA]</scope>
    <source>
        <strain evidence="7 8">DFI.6.1</strain>
    </source>
</reference>
<dbReference type="EMBL" id="JANGCH010000025">
    <property type="protein sequence ID" value="MCQ5122688.1"/>
    <property type="molecule type" value="Genomic_DNA"/>
</dbReference>
<feature type="transmembrane region" description="Helical" evidence="6">
    <location>
        <begin position="38"/>
        <end position="57"/>
    </location>
</feature>
<protein>
    <submittedName>
        <fullName evidence="7">Branched-chain amino acid ABC transporter permease</fullName>
    </submittedName>
</protein>
<keyword evidence="3 6" id="KW-0812">Transmembrane</keyword>